<dbReference type="eggNOG" id="COG1528">
    <property type="taxonomic scope" value="Bacteria"/>
</dbReference>
<dbReference type="InterPro" id="IPR012347">
    <property type="entry name" value="Ferritin-like"/>
</dbReference>
<evidence type="ECO:0000313" key="8">
    <source>
        <dbReference type="EMBL" id="AIT61559.1"/>
    </source>
</evidence>
<dbReference type="PROSITE" id="PS50905">
    <property type="entry name" value="FERRITIN_LIKE"/>
    <property type="match status" value="1"/>
</dbReference>
<feature type="binding site" evidence="5">
    <location>
        <position position="51"/>
    </location>
    <ligand>
        <name>Fe cation</name>
        <dbReference type="ChEBI" id="CHEBI:24875"/>
        <label>1</label>
    </ligand>
</feature>
<keyword evidence="4 5" id="KW-0408">Iron</keyword>
<dbReference type="InterPro" id="IPR008331">
    <property type="entry name" value="Ferritin_DPS_dom"/>
</dbReference>
<proteinExistence type="predicted"/>
<evidence type="ECO:0000256" key="5">
    <source>
        <dbReference type="PIRSR" id="PIRSR601519-1"/>
    </source>
</evidence>
<evidence type="ECO:0000256" key="3">
    <source>
        <dbReference type="ARBA" id="ARBA00023002"/>
    </source>
</evidence>
<dbReference type="GO" id="GO:0006879">
    <property type="term" value="P:intracellular iron ion homeostasis"/>
    <property type="evidence" value="ECO:0007669"/>
    <property type="project" value="UniProtKB-KW"/>
</dbReference>
<feature type="binding site" evidence="5">
    <location>
        <position position="128"/>
    </location>
    <ligand>
        <name>Fe cation</name>
        <dbReference type="ChEBI" id="CHEBI:24875"/>
        <label>1</label>
    </ligand>
</feature>
<evidence type="ECO:0000256" key="1">
    <source>
        <dbReference type="ARBA" id="ARBA00022434"/>
    </source>
</evidence>
<dbReference type="Proteomes" id="UP000029914">
    <property type="component" value="Chromosome"/>
</dbReference>
<dbReference type="InterPro" id="IPR001519">
    <property type="entry name" value="Ferritin"/>
</dbReference>
<dbReference type="Pfam" id="PF00210">
    <property type="entry name" value="Ferritin"/>
    <property type="match status" value="1"/>
</dbReference>
<protein>
    <recommendedName>
        <fullName evidence="6">Ferritin</fullName>
    </recommendedName>
</protein>
<dbReference type="GO" id="GO:0008199">
    <property type="term" value="F:ferric iron binding"/>
    <property type="evidence" value="ECO:0007669"/>
    <property type="project" value="InterPro"/>
</dbReference>
<dbReference type="HOGENOM" id="CLU_065681_1_2_11"/>
<dbReference type="KEGG" id="cdo:CDOO_09960"/>
<reference evidence="8 9" key="1">
    <citation type="submission" date="2013-09" db="EMBL/GenBank/DDBJ databases">
        <title>Complete genome sequence of Corynebacterium doosanense CAU 212(T) (=DSM 45436(T)), isolated from activated sludge.</title>
        <authorList>
            <person name="Schaffert L."/>
            <person name="Albersmeier A."/>
            <person name="Kalinowski J."/>
            <person name="Ruckert C."/>
        </authorList>
    </citation>
    <scope>NUCLEOTIDE SEQUENCE [LARGE SCALE GENOMIC DNA]</scope>
    <source>
        <strain evidence="8 9">CAU 212</strain>
    </source>
</reference>
<feature type="binding site" evidence="5">
    <location>
        <position position="54"/>
    </location>
    <ligand>
        <name>Fe cation</name>
        <dbReference type="ChEBI" id="CHEBI:24875"/>
        <label>1</label>
    </ligand>
</feature>
<dbReference type="SUPFAM" id="SSF47240">
    <property type="entry name" value="Ferritin-like"/>
    <property type="match status" value="1"/>
</dbReference>
<evidence type="ECO:0000256" key="2">
    <source>
        <dbReference type="ARBA" id="ARBA00022723"/>
    </source>
</evidence>
<dbReference type="GO" id="GO:0004322">
    <property type="term" value="F:ferroxidase activity"/>
    <property type="evidence" value="ECO:0007669"/>
    <property type="project" value="TreeGrafter"/>
</dbReference>
<feature type="domain" description="Ferritin-like diiron" evidence="7">
    <location>
        <begin position="1"/>
        <end position="146"/>
    </location>
</feature>
<evidence type="ECO:0000256" key="6">
    <source>
        <dbReference type="RuleBase" id="RU361145"/>
    </source>
</evidence>
<dbReference type="InterPro" id="IPR009040">
    <property type="entry name" value="Ferritin-like_diiron"/>
</dbReference>
<keyword evidence="9" id="KW-1185">Reference proteome</keyword>
<feature type="binding site" evidence="5">
    <location>
        <position position="95"/>
    </location>
    <ligand>
        <name>Fe cation</name>
        <dbReference type="ChEBI" id="CHEBI:24875"/>
        <label>1</label>
    </ligand>
</feature>
<dbReference type="CDD" id="cd01055">
    <property type="entry name" value="Nonheme_Ferritin"/>
    <property type="match status" value="1"/>
</dbReference>
<keyword evidence="3" id="KW-0560">Oxidoreductase</keyword>
<dbReference type="GO" id="GO:0008198">
    <property type="term" value="F:ferrous iron binding"/>
    <property type="evidence" value="ECO:0007669"/>
    <property type="project" value="TreeGrafter"/>
</dbReference>
<dbReference type="STRING" id="558173.CDOO_09960"/>
<gene>
    <name evidence="8" type="ORF">CDOO_09960</name>
</gene>
<evidence type="ECO:0000256" key="4">
    <source>
        <dbReference type="ARBA" id="ARBA00023004"/>
    </source>
</evidence>
<dbReference type="InterPro" id="IPR041719">
    <property type="entry name" value="Ferritin_prok"/>
</dbReference>
<keyword evidence="2 5" id="KW-0479">Metal-binding</keyword>
<dbReference type="PANTHER" id="PTHR11431:SF127">
    <property type="entry name" value="BACTERIAL NON-HEME FERRITIN"/>
    <property type="match status" value="1"/>
</dbReference>
<dbReference type="InterPro" id="IPR009078">
    <property type="entry name" value="Ferritin-like_SF"/>
</dbReference>
<evidence type="ECO:0000259" key="7">
    <source>
        <dbReference type="PROSITE" id="PS50905"/>
    </source>
</evidence>
<accession>A0A097IHF5</accession>
<organism evidence="8 9">
    <name type="scientific">Corynebacterium doosanense CAU 212 = DSM 45436</name>
    <dbReference type="NCBI Taxonomy" id="558173"/>
    <lineage>
        <taxon>Bacteria</taxon>
        <taxon>Bacillati</taxon>
        <taxon>Actinomycetota</taxon>
        <taxon>Actinomycetes</taxon>
        <taxon>Mycobacteriales</taxon>
        <taxon>Corynebacteriaceae</taxon>
        <taxon>Corynebacterium</taxon>
    </lineage>
</organism>
<dbReference type="RefSeq" id="WP_018020761.1">
    <property type="nucleotide sequence ID" value="NZ_AQUX01000001.1"/>
</dbReference>
<dbReference type="GO" id="GO:0006826">
    <property type="term" value="P:iron ion transport"/>
    <property type="evidence" value="ECO:0007669"/>
    <property type="project" value="InterPro"/>
</dbReference>
<name>A0A097IHF5_9CORY</name>
<keyword evidence="1 6" id="KW-0409">Iron storage</keyword>
<dbReference type="AlphaFoldDB" id="A0A097IHF5"/>
<dbReference type="Gene3D" id="1.20.1260.10">
    <property type="match status" value="1"/>
</dbReference>
<dbReference type="GO" id="GO:0005829">
    <property type="term" value="C:cytosol"/>
    <property type="evidence" value="ECO:0007669"/>
    <property type="project" value="TreeGrafter"/>
</dbReference>
<feature type="binding site" evidence="5">
    <location>
        <position position="18"/>
    </location>
    <ligand>
        <name>Fe cation</name>
        <dbReference type="ChEBI" id="CHEBI:24875"/>
        <label>1</label>
    </ligand>
</feature>
<evidence type="ECO:0000313" key="9">
    <source>
        <dbReference type="Proteomes" id="UP000029914"/>
    </source>
</evidence>
<sequence length="170" mass="19118">MKINEKLLKLLNDQVTHEYEAALIYTQLSYDLDDLSLEGMKTWMEAQADEERVHAEKFAGHLLALGYRPELGEFKVPDLAVKSPLDAFNHAYAHEQKVSEQIREIARVADEVGDLDSRQLINWFLDEQIEEEDTVSTIIDRIKIVGDDGSGLLRIDGELGAAREPAGGPK</sequence>
<dbReference type="PANTHER" id="PTHR11431">
    <property type="entry name" value="FERRITIN"/>
    <property type="match status" value="1"/>
</dbReference>
<dbReference type="EMBL" id="CP006764">
    <property type="protein sequence ID" value="AIT61559.1"/>
    <property type="molecule type" value="Genomic_DNA"/>
</dbReference>